<dbReference type="InterPro" id="IPR036068">
    <property type="entry name" value="Nicotinate_pribotase-like_C"/>
</dbReference>
<dbReference type="GO" id="GO:0005737">
    <property type="term" value="C:cytoplasm"/>
    <property type="evidence" value="ECO:0007669"/>
    <property type="project" value="TreeGrafter"/>
</dbReference>
<dbReference type="GO" id="GO:0034213">
    <property type="term" value="P:quinolinate catabolic process"/>
    <property type="evidence" value="ECO:0007669"/>
    <property type="project" value="TreeGrafter"/>
</dbReference>
<sequence length="285" mass="29561">MNTLPDPELLALLHDDVPCGDLTTEALGLAAAAPARLEFRARAAMTVCATEEAERLFVLAGASARRLVPSGRAVAAGERLLAAQGPVPALHAAWKTAQTLVEWASGIATASATLVAAARDSGRAVPVACTRKNVPGTKWLSAKAVRAGGATMHRLGLSETLLVFPEHRLYLREAPAATVARLHAAEPEKTVVVEVRSVDEALAWAEAGADVLQLEKFSPALVAECHTRLQALARRPRLAAAGGVNATNAAAYAAAGADLLVSSAPYSAPPCDVRVEFHPGDAELA</sequence>
<dbReference type="SUPFAM" id="SSF54675">
    <property type="entry name" value="Nicotinate/Quinolinate PRTase N-terminal domain-like"/>
    <property type="match status" value="1"/>
</dbReference>
<evidence type="ECO:0000259" key="6">
    <source>
        <dbReference type="Pfam" id="PF01729"/>
    </source>
</evidence>
<dbReference type="InterPro" id="IPR006242">
    <property type="entry name" value="ModD"/>
</dbReference>
<evidence type="ECO:0000256" key="3">
    <source>
        <dbReference type="ARBA" id="ARBA00022676"/>
    </source>
</evidence>
<dbReference type="InterPro" id="IPR002638">
    <property type="entry name" value="Quinolinate_PRibosylTrfase_C"/>
</dbReference>
<dbReference type="Pfam" id="PF02749">
    <property type="entry name" value="QRPTase_N"/>
    <property type="match status" value="1"/>
</dbReference>
<evidence type="ECO:0000256" key="5">
    <source>
        <dbReference type="PIRNR" id="PIRNR006250"/>
    </source>
</evidence>
<dbReference type="Pfam" id="PF01729">
    <property type="entry name" value="QRPTase_C"/>
    <property type="match status" value="1"/>
</dbReference>
<organism evidence="8 9">
    <name type="scientific">Rubrivivax gelatinosus</name>
    <name type="common">Rhodocyclus gelatinosus</name>
    <name type="synonym">Rhodopseudomonas gelatinosa</name>
    <dbReference type="NCBI Taxonomy" id="28068"/>
    <lineage>
        <taxon>Bacteria</taxon>
        <taxon>Pseudomonadati</taxon>
        <taxon>Pseudomonadota</taxon>
        <taxon>Betaproteobacteria</taxon>
        <taxon>Burkholderiales</taxon>
        <taxon>Sphaerotilaceae</taxon>
        <taxon>Rubrivivax</taxon>
    </lineage>
</organism>
<dbReference type="GO" id="GO:0004514">
    <property type="term" value="F:nicotinate-nucleotide diphosphorylase (carboxylating) activity"/>
    <property type="evidence" value="ECO:0007669"/>
    <property type="project" value="InterPro"/>
</dbReference>
<protein>
    <recommendedName>
        <fullName evidence="2">Putative pyrophosphorylase ModD</fullName>
    </recommendedName>
</protein>
<reference evidence="8 9" key="1">
    <citation type="submission" date="2019-03" db="EMBL/GenBank/DDBJ databases">
        <title>Genomic Encyclopedia of Type Strains, Phase IV (KMG-IV): sequencing the most valuable type-strain genomes for metagenomic binning, comparative biology and taxonomic classification.</title>
        <authorList>
            <person name="Goeker M."/>
        </authorList>
    </citation>
    <scope>NUCLEOTIDE SEQUENCE [LARGE SCALE GENOMIC DNA]</scope>
    <source>
        <strain evidence="8 9">DSM 1709</strain>
    </source>
</reference>
<evidence type="ECO:0000313" key="9">
    <source>
        <dbReference type="Proteomes" id="UP000295106"/>
    </source>
</evidence>
<dbReference type="PANTHER" id="PTHR32179:SF4">
    <property type="entry name" value="PYROPHOSPHORYLASE MODD-RELATED"/>
    <property type="match status" value="1"/>
</dbReference>
<dbReference type="InterPro" id="IPR013785">
    <property type="entry name" value="Aldolase_TIM"/>
</dbReference>
<dbReference type="InterPro" id="IPR027277">
    <property type="entry name" value="NadC/ModD"/>
</dbReference>
<dbReference type="SUPFAM" id="SSF51690">
    <property type="entry name" value="Nicotinate/Quinolinate PRTase C-terminal domain-like"/>
    <property type="match status" value="1"/>
</dbReference>
<dbReference type="PANTHER" id="PTHR32179">
    <property type="entry name" value="NICOTINATE-NUCLEOTIDE PYROPHOSPHORYLASE [CARBOXYLATING]"/>
    <property type="match status" value="1"/>
</dbReference>
<dbReference type="NCBIfam" id="TIGR01334">
    <property type="entry name" value="modD"/>
    <property type="match status" value="1"/>
</dbReference>
<dbReference type="OrthoDB" id="8216773at2"/>
<dbReference type="Gene3D" id="3.20.20.70">
    <property type="entry name" value="Aldolase class I"/>
    <property type="match status" value="1"/>
</dbReference>
<name>A0A4R2MEW4_RUBGE</name>
<dbReference type="InterPro" id="IPR037128">
    <property type="entry name" value="Quinolinate_PRibosylTase_N_sf"/>
</dbReference>
<evidence type="ECO:0000256" key="4">
    <source>
        <dbReference type="ARBA" id="ARBA00022679"/>
    </source>
</evidence>
<comment type="caution">
    <text evidence="8">The sequence shown here is derived from an EMBL/GenBank/DDBJ whole genome shotgun (WGS) entry which is preliminary data.</text>
</comment>
<feature type="domain" description="Quinolinate phosphoribosyl transferase C-terminal" evidence="6">
    <location>
        <begin position="107"/>
        <end position="275"/>
    </location>
</feature>
<comment type="similarity">
    <text evidence="1 5">Belongs to the NadC/ModD family.</text>
</comment>
<evidence type="ECO:0000259" key="7">
    <source>
        <dbReference type="Pfam" id="PF02749"/>
    </source>
</evidence>
<dbReference type="Gene3D" id="3.90.1170.20">
    <property type="entry name" value="Quinolinate phosphoribosyl transferase, N-terminal domain"/>
    <property type="match status" value="1"/>
</dbReference>
<dbReference type="RefSeq" id="WP_132644400.1">
    <property type="nucleotide sequence ID" value="NZ_CP181386.1"/>
</dbReference>
<dbReference type="PIRSF" id="PIRSF006250">
    <property type="entry name" value="NadC_ModD"/>
    <property type="match status" value="1"/>
</dbReference>
<accession>A0A4R2MEW4</accession>
<proteinExistence type="inferred from homology"/>
<evidence type="ECO:0000256" key="1">
    <source>
        <dbReference type="ARBA" id="ARBA00009400"/>
    </source>
</evidence>
<keyword evidence="3 5" id="KW-0328">Glycosyltransferase</keyword>
<dbReference type="GO" id="GO:0009435">
    <property type="term" value="P:NAD+ biosynthetic process"/>
    <property type="evidence" value="ECO:0007669"/>
    <property type="project" value="InterPro"/>
</dbReference>
<evidence type="ECO:0000256" key="2">
    <source>
        <dbReference type="ARBA" id="ARBA00019205"/>
    </source>
</evidence>
<evidence type="ECO:0000313" key="8">
    <source>
        <dbReference type="EMBL" id="TCP05392.1"/>
    </source>
</evidence>
<dbReference type="GeneID" id="99686994"/>
<dbReference type="FunFam" id="3.20.20.70:FF:000030">
    <property type="entry name" value="Nicotinate-nucleotide pyrophosphorylase, carboxylating"/>
    <property type="match status" value="1"/>
</dbReference>
<dbReference type="EMBL" id="SLXD01000001">
    <property type="protein sequence ID" value="TCP05392.1"/>
    <property type="molecule type" value="Genomic_DNA"/>
</dbReference>
<dbReference type="AlphaFoldDB" id="A0A4R2MEW4"/>
<keyword evidence="4 5" id="KW-0808">Transferase</keyword>
<feature type="domain" description="Quinolinate phosphoribosyl transferase N-terminal" evidence="7">
    <location>
        <begin position="21"/>
        <end position="105"/>
    </location>
</feature>
<dbReference type="Proteomes" id="UP000295106">
    <property type="component" value="Unassembled WGS sequence"/>
</dbReference>
<gene>
    <name evidence="8" type="ORF">EV684_101264</name>
</gene>
<dbReference type="InterPro" id="IPR022412">
    <property type="entry name" value="Quinolinate_PRibosylTrfase_N"/>
</dbReference>